<dbReference type="EMBL" id="GG666538">
    <property type="protein sequence ID" value="EEN57772.1"/>
    <property type="molecule type" value="Genomic_DNA"/>
</dbReference>
<accession>C3YPI8</accession>
<feature type="region of interest" description="Disordered" evidence="1">
    <location>
        <begin position="1"/>
        <end position="35"/>
    </location>
</feature>
<gene>
    <name evidence="2" type="ORF">BRAFLDRAFT_76020</name>
</gene>
<dbReference type="InParanoid" id="C3YPI8"/>
<dbReference type="AlphaFoldDB" id="C3YPI8"/>
<organism>
    <name type="scientific">Branchiostoma floridae</name>
    <name type="common">Florida lancelet</name>
    <name type="synonym">Amphioxus</name>
    <dbReference type="NCBI Taxonomy" id="7739"/>
    <lineage>
        <taxon>Eukaryota</taxon>
        <taxon>Metazoa</taxon>
        <taxon>Chordata</taxon>
        <taxon>Cephalochordata</taxon>
        <taxon>Leptocardii</taxon>
        <taxon>Amphioxiformes</taxon>
        <taxon>Branchiostomatidae</taxon>
        <taxon>Branchiostoma</taxon>
    </lineage>
</organism>
<feature type="compositionally biased region" description="Basic and acidic residues" evidence="1">
    <location>
        <begin position="1"/>
        <end position="14"/>
    </location>
</feature>
<protein>
    <submittedName>
        <fullName evidence="2">Uncharacterized protein</fullName>
    </submittedName>
</protein>
<name>C3YPI8_BRAFL</name>
<evidence type="ECO:0000256" key="1">
    <source>
        <dbReference type="SAM" id="MobiDB-lite"/>
    </source>
</evidence>
<sequence>MRAARRSDKAKAGAEGENLLMSGTVGSRSEGNPPSEDCGEYDYCGGMFSTKNYQCQDDINISSRKPPVLQITVSAYRQLEDDSLAPAPTDLMLDDFAESLPDIDDVVYRFQYNSLLVLNVTVDKDLVLEVVPEFVEALHRLWSAHQTGRLDRMLQKTLVSEELLRCLGAETIVLRSCICLQDLCTCFLQMTYDDNLQSDIRPVQDYVRRHCLVLLDSTNPVVAGLNVMSSVPPAWSFILAANLRTTGEDQDQESVHSDTGQSQTPKTVCASPLYERSIDSIIQCSTEQAKYPKCIEEEGNWILEKEEPKKKTITGSGAKEKIKIIAGEGTFVTVKAVGKELIKKQAGSASAAAGIGLTAAFEGVTFARRTAGSVKKLREEKLSGGQFAGEMAKHATKGVFSGGGTVAGATLGQMAIPVPVLGAVIGGVIGNMIGKGAGYVAADVAPDFLMKDGQKWKLRKDVEATEPVEGTGKMATIDSGPLDTAQVTAAETSGES</sequence>
<evidence type="ECO:0000313" key="2">
    <source>
        <dbReference type="EMBL" id="EEN57772.1"/>
    </source>
</evidence>
<feature type="region of interest" description="Disordered" evidence="1">
    <location>
        <begin position="467"/>
        <end position="496"/>
    </location>
</feature>
<feature type="compositionally biased region" description="Polar residues" evidence="1">
    <location>
        <begin position="485"/>
        <end position="496"/>
    </location>
</feature>
<proteinExistence type="predicted"/>
<reference evidence="2" key="1">
    <citation type="journal article" date="2008" name="Nature">
        <title>The amphioxus genome and the evolution of the chordate karyotype.</title>
        <authorList>
            <consortium name="US DOE Joint Genome Institute (JGI-PGF)"/>
            <person name="Putnam N.H."/>
            <person name="Butts T."/>
            <person name="Ferrier D.E.K."/>
            <person name="Furlong R.F."/>
            <person name="Hellsten U."/>
            <person name="Kawashima T."/>
            <person name="Robinson-Rechavi M."/>
            <person name="Shoguchi E."/>
            <person name="Terry A."/>
            <person name="Yu J.-K."/>
            <person name="Benito-Gutierrez E.L."/>
            <person name="Dubchak I."/>
            <person name="Garcia-Fernandez J."/>
            <person name="Gibson-Brown J.J."/>
            <person name="Grigoriev I.V."/>
            <person name="Horton A.C."/>
            <person name="de Jong P.J."/>
            <person name="Jurka J."/>
            <person name="Kapitonov V.V."/>
            <person name="Kohara Y."/>
            <person name="Kuroki Y."/>
            <person name="Lindquist E."/>
            <person name="Lucas S."/>
            <person name="Osoegawa K."/>
            <person name="Pennacchio L.A."/>
            <person name="Salamov A.A."/>
            <person name="Satou Y."/>
            <person name="Sauka-Spengler T."/>
            <person name="Schmutz J."/>
            <person name="Shin-I T."/>
            <person name="Toyoda A."/>
            <person name="Bronner-Fraser M."/>
            <person name="Fujiyama A."/>
            <person name="Holland L.Z."/>
            <person name="Holland P.W.H."/>
            <person name="Satoh N."/>
            <person name="Rokhsar D.S."/>
        </authorList>
    </citation>
    <scope>NUCLEOTIDE SEQUENCE [LARGE SCALE GENOMIC DNA]</scope>
    <source>
        <strain evidence="2">S238N-H82</strain>
        <tissue evidence="2">Testes</tissue>
    </source>
</reference>